<reference evidence="3" key="1">
    <citation type="submission" date="2024-06" db="EMBL/GenBank/DDBJ databases">
        <authorList>
            <person name="Ryan C."/>
        </authorList>
    </citation>
    <scope>NUCLEOTIDE SEQUENCE [LARGE SCALE GENOMIC DNA]</scope>
</reference>
<dbReference type="PANTHER" id="PTHR33086:SF87">
    <property type="entry name" value="OS03G0384400 PROTEIN"/>
    <property type="match status" value="1"/>
</dbReference>
<dbReference type="InterPro" id="IPR011676">
    <property type="entry name" value="DUF1618"/>
</dbReference>
<feature type="domain" description="DUF1618" evidence="1">
    <location>
        <begin position="202"/>
        <end position="359"/>
    </location>
</feature>
<reference evidence="2 3" key="2">
    <citation type="submission" date="2024-10" db="EMBL/GenBank/DDBJ databases">
        <authorList>
            <person name="Ryan C."/>
        </authorList>
    </citation>
    <scope>NUCLEOTIDE SEQUENCE [LARGE SCALE GENOMIC DNA]</scope>
</reference>
<keyword evidence="3" id="KW-1185">Reference proteome</keyword>
<evidence type="ECO:0000313" key="3">
    <source>
        <dbReference type="Proteomes" id="UP001497457"/>
    </source>
</evidence>
<evidence type="ECO:0000313" key="2">
    <source>
        <dbReference type="EMBL" id="CAL5048297.1"/>
    </source>
</evidence>
<evidence type="ECO:0000259" key="1">
    <source>
        <dbReference type="Pfam" id="PF07762"/>
    </source>
</evidence>
<name>A0ABC9DZU9_9POAL</name>
<dbReference type="PANTHER" id="PTHR33086">
    <property type="entry name" value="OS05G0468200 PROTEIN-RELATED"/>
    <property type="match status" value="1"/>
</dbReference>
<accession>A0ABC9DZU9</accession>
<dbReference type="Pfam" id="PF07762">
    <property type="entry name" value="DUF1618"/>
    <property type="match status" value="1"/>
</dbReference>
<proteinExistence type="predicted"/>
<sequence length="414" mass="45397">MSSNENKRLHHEVDGDDDTKEILANTKLRRTMAPPHWLLLDRHGYSTQPGEDDAGSGSLWAASAITSRGVRFRLSLRAQEPPGVSRLLHSADVPAEILRQSAAATCFPGWARFRLTVRSSDGGTVLLETNCGGGTDYFVMGPIAAAAGAGSPAADTAWYVSFFSSSTGSWRRKAARLPPELAGWHHQWEVLAVLACGGRFWWLDLRRGLLSCSCDSLLRDEDGQQPHPPPPPPPVALEFTLLPHITMEQAREAGTSKYPPVQDRRVTAGAGGRLRYVALRRHRPGRSEAGAPEPPALCDGCRGGTITTWTLGDDRRAWVEDRTVSVADVWRGESYRSTGLPRNAPGFPLLDPFDPDVVYLSVMEEEGRYGEGHELCVDLRTKEVKSCSGRYKGLNYLNDTLEPVSMASSRSREP</sequence>
<organism evidence="2 3">
    <name type="scientific">Urochloa decumbens</name>
    <dbReference type="NCBI Taxonomy" id="240449"/>
    <lineage>
        <taxon>Eukaryota</taxon>
        <taxon>Viridiplantae</taxon>
        <taxon>Streptophyta</taxon>
        <taxon>Embryophyta</taxon>
        <taxon>Tracheophyta</taxon>
        <taxon>Spermatophyta</taxon>
        <taxon>Magnoliopsida</taxon>
        <taxon>Liliopsida</taxon>
        <taxon>Poales</taxon>
        <taxon>Poaceae</taxon>
        <taxon>PACMAD clade</taxon>
        <taxon>Panicoideae</taxon>
        <taxon>Panicodae</taxon>
        <taxon>Paniceae</taxon>
        <taxon>Melinidinae</taxon>
        <taxon>Urochloa</taxon>
    </lineage>
</organism>
<dbReference type="AlphaFoldDB" id="A0ABC9DZU9"/>
<gene>
    <name evidence="2" type="ORF">URODEC1_LOCUS90368</name>
</gene>
<protein>
    <recommendedName>
        <fullName evidence="1">DUF1618 domain-containing protein</fullName>
    </recommendedName>
</protein>
<dbReference type="Proteomes" id="UP001497457">
    <property type="component" value="Chromosome 35b"/>
</dbReference>
<dbReference type="EMBL" id="OZ075145">
    <property type="protein sequence ID" value="CAL5048297.1"/>
    <property type="molecule type" value="Genomic_DNA"/>
</dbReference>